<evidence type="ECO:0000256" key="3">
    <source>
        <dbReference type="ARBA" id="ARBA00022840"/>
    </source>
</evidence>
<dbReference type="PANTHER" id="PTHR19375">
    <property type="entry name" value="HEAT SHOCK PROTEIN 70KDA"/>
    <property type="match status" value="1"/>
</dbReference>
<evidence type="ECO:0000313" key="5">
    <source>
        <dbReference type="Proteomes" id="UP000037178"/>
    </source>
</evidence>
<dbReference type="SUPFAM" id="SSF53067">
    <property type="entry name" value="Actin-like ATPase domain"/>
    <property type="match status" value="2"/>
</dbReference>
<keyword evidence="3" id="KW-0067">ATP-binding</keyword>
<dbReference type="Proteomes" id="UP000037178">
    <property type="component" value="Unassembled WGS sequence"/>
</dbReference>
<dbReference type="Pfam" id="PF00012">
    <property type="entry name" value="HSP70"/>
    <property type="match status" value="2"/>
</dbReference>
<dbReference type="STRING" id="1675527.AIOL_003985"/>
<keyword evidence="4" id="KW-0346">Stress response</keyword>
<dbReference type="PATRIC" id="fig|1675527.3.peg.4177"/>
<dbReference type="InterPro" id="IPR013126">
    <property type="entry name" value="Hsp_70_fam"/>
</dbReference>
<dbReference type="InterPro" id="IPR018181">
    <property type="entry name" value="Heat_shock_70_CS"/>
</dbReference>
<comment type="caution">
    <text evidence="4">The sequence shown here is derived from an EMBL/GenBank/DDBJ whole genome shotgun (WGS) entry which is preliminary data.</text>
</comment>
<dbReference type="PROSITE" id="PS00329">
    <property type="entry name" value="HSP70_2"/>
    <property type="match status" value="1"/>
</dbReference>
<dbReference type="EMBL" id="LFTY01000002">
    <property type="protein sequence ID" value="KMW59004.1"/>
    <property type="molecule type" value="Genomic_DNA"/>
</dbReference>
<dbReference type="InterPro" id="IPR043129">
    <property type="entry name" value="ATPase_NBD"/>
</dbReference>
<evidence type="ECO:0000313" key="4">
    <source>
        <dbReference type="EMBL" id="KMW59004.1"/>
    </source>
</evidence>
<proteinExistence type="inferred from homology"/>
<dbReference type="GO" id="GO:0005524">
    <property type="term" value="F:ATP binding"/>
    <property type="evidence" value="ECO:0007669"/>
    <property type="project" value="UniProtKB-KW"/>
</dbReference>
<sequence>MARLAIDFGTSNTAAALPDGRIVPLEPGASTMPTALFFDPYSKEVLFGSAAVAALIEGREGRFLRALKSVLGNPLLRESRVLGGARTTLLDVVARFLTRAKEQSEAALGSKISKVVSGRPVRFHSKDAARNAQAAVDLEEAYHRAGFTDVAFLPEPEAAALACGGVAEGHGLVVDIGGGTSDYSVFRGQGDGIEVIANYGIRLGGTDFDRLLNIDRVMPQLGLGSMIRNEMGAGQNEAPRALFRDLATWEKIPFQYTPQTLRDVKHMARLAVDPGPWERLVTVLEMELAHDIAHAVEAAKIDANGGDASGIDVGFLRKGARFPLDAGDVMRVLADPAAEIAEAAKQALTSAKMTPSDITRVVMVGGSSLMQGVENAVRAVFPDAEIDRSDAFTAIVDGLAIAAARMD</sequence>
<comment type="similarity">
    <text evidence="1">Belongs to the heat shock protein 70 family.</text>
</comment>
<evidence type="ECO:0000256" key="2">
    <source>
        <dbReference type="ARBA" id="ARBA00022741"/>
    </source>
</evidence>
<dbReference type="GO" id="GO:0140662">
    <property type="term" value="F:ATP-dependent protein folding chaperone"/>
    <property type="evidence" value="ECO:0007669"/>
    <property type="project" value="InterPro"/>
</dbReference>
<dbReference type="AlphaFoldDB" id="A0A0J9EBD4"/>
<name>A0A0J9EBD4_9RHOB</name>
<dbReference type="Gene3D" id="3.30.420.40">
    <property type="match status" value="2"/>
</dbReference>
<protein>
    <submittedName>
        <fullName evidence="4">Putative heat shock protein YegD</fullName>
    </submittedName>
</protein>
<keyword evidence="2" id="KW-0547">Nucleotide-binding</keyword>
<gene>
    <name evidence="4" type="ORF">AIOL_003985</name>
</gene>
<evidence type="ECO:0000256" key="1">
    <source>
        <dbReference type="ARBA" id="ARBA00007381"/>
    </source>
</evidence>
<dbReference type="RefSeq" id="WP_049644548.1">
    <property type="nucleotide sequence ID" value="NZ_LFTY01000002.1"/>
</dbReference>
<dbReference type="OrthoDB" id="9807934at2"/>
<accession>A0A0J9EBD4</accession>
<keyword evidence="5" id="KW-1185">Reference proteome</keyword>
<reference evidence="4 5" key="1">
    <citation type="submission" date="2015-06" db="EMBL/GenBank/DDBJ databases">
        <title>Draft genome sequence of an Alphaproteobacteria species associated to the Mediterranean sponge Oscarella lobularis.</title>
        <authorList>
            <person name="Jourda C."/>
            <person name="Santini S."/>
            <person name="Claverie J.-M."/>
        </authorList>
    </citation>
    <scope>NUCLEOTIDE SEQUENCE [LARGE SCALE GENOMIC DNA]</scope>
    <source>
        <strain evidence="4">IGS</strain>
    </source>
</reference>
<organism evidence="4 5">
    <name type="scientific">Candidatus Rhodobacter oscarellae</name>
    <dbReference type="NCBI Taxonomy" id="1675527"/>
    <lineage>
        <taxon>Bacteria</taxon>
        <taxon>Pseudomonadati</taxon>
        <taxon>Pseudomonadota</taxon>
        <taxon>Alphaproteobacteria</taxon>
        <taxon>Rhodobacterales</taxon>
        <taxon>Rhodobacter group</taxon>
        <taxon>Rhodobacter</taxon>
    </lineage>
</organism>